<feature type="binding site" evidence="1">
    <location>
        <begin position="67"/>
        <end position="69"/>
    </location>
    <ligand>
        <name>substrate</name>
    </ligand>
</feature>
<comment type="caution">
    <text evidence="3">The sequence shown here is derived from an EMBL/GenBank/DDBJ whole genome shotgun (WGS) entry which is preliminary data.</text>
</comment>
<dbReference type="Proteomes" id="UP000307164">
    <property type="component" value="Unassembled WGS sequence"/>
</dbReference>
<keyword evidence="5" id="KW-1185">Reference proteome</keyword>
<gene>
    <name evidence="3" type="ORF">CWC19_01920</name>
    <name evidence="4" type="ORF">CWC20_04380</name>
</gene>
<dbReference type="InterPro" id="IPR005123">
    <property type="entry name" value="Oxoglu/Fe-dep_dioxygenase_dom"/>
</dbReference>
<dbReference type="GO" id="GO:0051747">
    <property type="term" value="F:cytosine C-5 DNA demethylase activity"/>
    <property type="evidence" value="ECO:0007669"/>
    <property type="project" value="TreeGrafter"/>
</dbReference>
<dbReference type="GO" id="GO:0035516">
    <property type="term" value="F:broad specificity oxidative DNA demethylase activity"/>
    <property type="evidence" value="ECO:0007669"/>
    <property type="project" value="TreeGrafter"/>
</dbReference>
<dbReference type="EMBL" id="PNBW01000020">
    <property type="protein sequence ID" value="TMO77421.1"/>
    <property type="molecule type" value="Genomic_DNA"/>
</dbReference>
<dbReference type="PROSITE" id="PS51471">
    <property type="entry name" value="FE2OG_OXY"/>
    <property type="match status" value="1"/>
</dbReference>
<sequence length="195" mass="22641">MTLQNPELLLPHGFDYIKHVMSYRKGMALYEYLVTNLNWQQPQIQVFGKLHRIPRLQSFIADNNVNYSYSKQTLCSERWPSVLDDMRMRLQKAYGYRFNALLVNWYRDGNDCMGWHSDDEPELGINPFIVSISLGASRKFVIKEKTSKTTYNILLENGSGLLMHSTSQSDYQHALPKQTRVKGGRINLTFRSVGQ</sequence>
<organism evidence="3 6">
    <name type="scientific">Pseudoalteromonas aurantia</name>
    <dbReference type="NCBI Taxonomy" id="43654"/>
    <lineage>
        <taxon>Bacteria</taxon>
        <taxon>Pseudomonadati</taxon>
        <taxon>Pseudomonadota</taxon>
        <taxon>Gammaproteobacteria</taxon>
        <taxon>Alteromonadales</taxon>
        <taxon>Pseudoalteromonadaceae</taxon>
        <taxon>Pseudoalteromonas</taxon>
    </lineage>
</organism>
<dbReference type="PANTHER" id="PTHR31573:SF1">
    <property type="entry name" value="DNA OXIDATIVE DEMETHYLASE ALKBH2"/>
    <property type="match status" value="1"/>
</dbReference>
<feature type="binding site" evidence="1">
    <location>
        <position position="119"/>
    </location>
    <ligand>
        <name>substrate</name>
    </ligand>
</feature>
<dbReference type="InterPro" id="IPR032852">
    <property type="entry name" value="ALKBH2"/>
</dbReference>
<feature type="binding site" evidence="1">
    <location>
        <position position="104"/>
    </location>
    <ligand>
        <name>2-oxoglutarate</name>
        <dbReference type="ChEBI" id="CHEBI:16810"/>
    </ligand>
</feature>
<dbReference type="GO" id="GO:0006307">
    <property type="term" value="P:DNA alkylation repair"/>
    <property type="evidence" value="ECO:0007669"/>
    <property type="project" value="TreeGrafter"/>
</dbReference>
<feature type="binding site" evidence="1">
    <location>
        <position position="173"/>
    </location>
    <ligand>
        <name>2-oxoglutarate</name>
        <dbReference type="ChEBI" id="CHEBI:16810"/>
    </ligand>
</feature>
<dbReference type="PANTHER" id="PTHR31573">
    <property type="entry name" value="ALPHA-KETOGLUTARATE-DEPENDENT DIOXYGENASE ALKB HOMOLOG 2"/>
    <property type="match status" value="1"/>
</dbReference>
<protein>
    <submittedName>
        <fullName evidence="3">Alpha-ketoglutarate-dependent dioxygenase AlkB</fullName>
    </submittedName>
</protein>
<reference evidence="5 6" key="1">
    <citation type="submission" date="2018-01" db="EMBL/GenBank/DDBJ databases">
        <authorList>
            <person name="Paulsen S."/>
            <person name="Gram L.K."/>
        </authorList>
    </citation>
    <scope>NUCLEOTIDE SEQUENCE [LARGE SCALE GENOMIC DNA]</scope>
    <source>
        <strain evidence="3 6">S3790</strain>
        <strain evidence="4 5">S3895</strain>
    </source>
</reference>
<dbReference type="SUPFAM" id="SSF51197">
    <property type="entry name" value="Clavaminate synthase-like"/>
    <property type="match status" value="1"/>
</dbReference>
<evidence type="ECO:0000313" key="3">
    <source>
        <dbReference type="EMBL" id="TMO70215.1"/>
    </source>
</evidence>
<dbReference type="OrthoDB" id="190276at2"/>
<evidence type="ECO:0000256" key="1">
    <source>
        <dbReference type="PIRSR" id="PIRSR632852-1"/>
    </source>
</evidence>
<feature type="binding site" evidence="1">
    <location>
        <position position="116"/>
    </location>
    <ligand>
        <name>2-oxoglutarate</name>
        <dbReference type="ChEBI" id="CHEBI:16810"/>
    </ligand>
</feature>
<keyword evidence="3" id="KW-0560">Oxidoreductase</keyword>
<feature type="binding site" evidence="1">
    <location>
        <begin position="47"/>
        <end position="49"/>
    </location>
    <ligand>
        <name>substrate</name>
    </ligand>
</feature>
<dbReference type="AlphaFoldDB" id="A0A5S3VDA7"/>
<feature type="domain" description="Fe2OG dioxygenase" evidence="2">
    <location>
        <begin position="97"/>
        <end position="194"/>
    </location>
</feature>
<accession>A0A5S3VDA7</accession>
<evidence type="ECO:0000313" key="6">
    <source>
        <dbReference type="Proteomes" id="UP000307217"/>
    </source>
</evidence>
<keyword evidence="3" id="KW-0223">Dioxygenase</keyword>
<evidence type="ECO:0000313" key="4">
    <source>
        <dbReference type="EMBL" id="TMO77421.1"/>
    </source>
</evidence>
<feature type="binding site" evidence="1">
    <location>
        <position position="185"/>
    </location>
    <ligand>
        <name>2-oxoglutarate</name>
        <dbReference type="ChEBI" id="CHEBI:16810"/>
    </ligand>
</feature>
<dbReference type="Gene3D" id="2.60.120.590">
    <property type="entry name" value="Alpha-ketoglutarate-dependent dioxygenase AlkB-like"/>
    <property type="match status" value="1"/>
</dbReference>
<feature type="binding site" evidence="1">
    <location>
        <position position="106"/>
    </location>
    <ligand>
        <name>2-oxoglutarate</name>
        <dbReference type="ChEBI" id="CHEBI:16810"/>
    </ligand>
</feature>
<feature type="binding site" evidence="1">
    <location>
        <position position="191"/>
    </location>
    <ligand>
        <name>2-oxoglutarate</name>
        <dbReference type="ChEBI" id="CHEBI:16810"/>
    </ligand>
</feature>
<dbReference type="InterPro" id="IPR037151">
    <property type="entry name" value="AlkB-like_sf"/>
</dbReference>
<dbReference type="GO" id="GO:0008198">
    <property type="term" value="F:ferrous iron binding"/>
    <property type="evidence" value="ECO:0007669"/>
    <property type="project" value="TreeGrafter"/>
</dbReference>
<dbReference type="RefSeq" id="WP_138589730.1">
    <property type="nucleotide sequence ID" value="NZ_PNBW01000020.1"/>
</dbReference>
<proteinExistence type="predicted"/>
<feature type="binding site" evidence="1">
    <location>
        <position position="189"/>
    </location>
    <ligand>
        <name>2-oxoglutarate</name>
        <dbReference type="ChEBI" id="CHEBI:16810"/>
    </ligand>
</feature>
<name>A0A5S3VDA7_9GAMM</name>
<dbReference type="EMBL" id="PNBX01000006">
    <property type="protein sequence ID" value="TMO70215.1"/>
    <property type="molecule type" value="Genomic_DNA"/>
</dbReference>
<dbReference type="Proteomes" id="UP000307217">
    <property type="component" value="Unassembled WGS sequence"/>
</dbReference>
<evidence type="ECO:0000259" key="2">
    <source>
        <dbReference type="PROSITE" id="PS51471"/>
    </source>
</evidence>
<evidence type="ECO:0000313" key="5">
    <source>
        <dbReference type="Proteomes" id="UP000307164"/>
    </source>
</evidence>
<dbReference type="InterPro" id="IPR027450">
    <property type="entry name" value="AlkB-like"/>
</dbReference>
<dbReference type="Pfam" id="PF13532">
    <property type="entry name" value="2OG-FeII_Oxy_2"/>
    <property type="match status" value="1"/>
</dbReference>
<reference evidence="3" key="3">
    <citation type="submission" date="2019-09" db="EMBL/GenBank/DDBJ databases">
        <title>Co-occurence of chitin degradation, pigmentation and bioactivity in marine Pseudoalteromonas.</title>
        <authorList>
            <person name="Sonnenschein E.C."/>
            <person name="Bech P.K."/>
        </authorList>
    </citation>
    <scope>NUCLEOTIDE SEQUENCE</scope>
    <source>
        <strain evidence="3">S3790</strain>
        <strain evidence="5">S3895</strain>
    </source>
</reference>
<reference evidence="6" key="2">
    <citation type="submission" date="2019-06" db="EMBL/GenBank/DDBJ databases">
        <title>Co-occurence of chitin degradation, pigmentation and bioactivity in marine Pseudoalteromonas.</title>
        <authorList>
            <person name="Sonnenschein E.C."/>
            <person name="Bech P.K."/>
        </authorList>
    </citation>
    <scope>NUCLEOTIDE SEQUENCE [LARGE SCALE GENOMIC DNA]</scope>
    <source>
        <strain evidence="6">S3790</strain>
        <strain evidence="4">S3895</strain>
    </source>
</reference>